<protein>
    <submittedName>
        <fullName evidence="2">Amidase</fullName>
    </submittedName>
</protein>
<name>A0A2T5G368_9SPHN</name>
<sequence length="406" mass="41705">MGIGLVDNSRKTDRNRTGGAIAPCHRGKGEALDTILVETIASCAEGPRVAIKDTIDIAGHATRAASRVLADAPPAERDADVVSALRKAGCRIIGKANMHEFAYGVTGVNHWTGTAPNPLYPGLIPGGSSSGSAAAVAAGIADFALGTDTGGSIRMPAACCGVYGLKPSFGRVSRTGVMPAATTLDCVGPFARDMAMIEQAMAMIDPSFNSLPAPSAPRIGLVRVEAAEAVAATFADVVRRSGLFAAPVDLPDFGRAFDAGLAVIGAESWRAFGAHVDHPALGEDIRARLRAASGIDPVQLTEAEAVRARFAAQVDAALDRFDALALPTLPDPVPTLAEATDARAVIRVTAFVRPFNLSGHPAISLPLAEASGRPVGIQLVGRRGEDEALCAVARAFVASLVPARAA</sequence>
<dbReference type="PROSITE" id="PS00571">
    <property type="entry name" value="AMIDASES"/>
    <property type="match status" value="1"/>
</dbReference>
<dbReference type="SUPFAM" id="SSF75304">
    <property type="entry name" value="Amidase signature (AS) enzymes"/>
    <property type="match status" value="1"/>
</dbReference>
<dbReference type="PANTHER" id="PTHR11895">
    <property type="entry name" value="TRANSAMIDASE"/>
    <property type="match status" value="1"/>
</dbReference>
<dbReference type="Pfam" id="PF01425">
    <property type="entry name" value="Amidase"/>
    <property type="match status" value="1"/>
</dbReference>
<dbReference type="AlphaFoldDB" id="A0A2T5G368"/>
<dbReference type="InterPro" id="IPR020556">
    <property type="entry name" value="Amidase_CS"/>
</dbReference>
<evidence type="ECO:0000313" key="2">
    <source>
        <dbReference type="EMBL" id="PTQ13587.1"/>
    </source>
</evidence>
<dbReference type="InterPro" id="IPR036928">
    <property type="entry name" value="AS_sf"/>
</dbReference>
<dbReference type="GO" id="GO:0003824">
    <property type="term" value="F:catalytic activity"/>
    <property type="evidence" value="ECO:0007669"/>
    <property type="project" value="InterPro"/>
</dbReference>
<dbReference type="Gene3D" id="3.90.1300.10">
    <property type="entry name" value="Amidase signature (AS) domain"/>
    <property type="match status" value="1"/>
</dbReference>
<gene>
    <name evidence="2" type="ORF">CLG96_03810</name>
</gene>
<organism evidence="2 3">
    <name type="scientific">Sphingomonas oleivorans</name>
    <dbReference type="NCBI Taxonomy" id="1735121"/>
    <lineage>
        <taxon>Bacteria</taxon>
        <taxon>Pseudomonadati</taxon>
        <taxon>Pseudomonadota</taxon>
        <taxon>Alphaproteobacteria</taxon>
        <taxon>Sphingomonadales</taxon>
        <taxon>Sphingomonadaceae</taxon>
        <taxon>Sphingomonas</taxon>
    </lineage>
</organism>
<dbReference type="InterPro" id="IPR000120">
    <property type="entry name" value="Amidase"/>
</dbReference>
<reference evidence="2 3" key="1">
    <citation type="submission" date="2017-09" db="EMBL/GenBank/DDBJ databases">
        <title>Sphingomonas panjinensis sp.nov., isolated from oil-contaminated soil.</title>
        <authorList>
            <person name="Wang L."/>
            <person name="Chen L."/>
        </authorList>
    </citation>
    <scope>NUCLEOTIDE SEQUENCE [LARGE SCALE GENOMIC DNA]</scope>
    <source>
        <strain evidence="2 3">FW-11</strain>
    </source>
</reference>
<proteinExistence type="predicted"/>
<comment type="caution">
    <text evidence="2">The sequence shown here is derived from an EMBL/GenBank/DDBJ whole genome shotgun (WGS) entry which is preliminary data.</text>
</comment>
<keyword evidence="3" id="KW-1185">Reference proteome</keyword>
<feature type="domain" description="Amidase" evidence="1">
    <location>
        <begin position="49"/>
        <end position="390"/>
    </location>
</feature>
<dbReference type="Proteomes" id="UP000244162">
    <property type="component" value="Unassembled WGS sequence"/>
</dbReference>
<accession>A0A2T5G368</accession>
<dbReference type="EMBL" id="NWBU01000004">
    <property type="protein sequence ID" value="PTQ13587.1"/>
    <property type="molecule type" value="Genomic_DNA"/>
</dbReference>
<evidence type="ECO:0000313" key="3">
    <source>
        <dbReference type="Proteomes" id="UP000244162"/>
    </source>
</evidence>
<evidence type="ECO:0000259" key="1">
    <source>
        <dbReference type="Pfam" id="PF01425"/>
    </source>
</evidence>
<dbReference type="InterPro" id="IPR023631">
    <property type="entry name" value="Amidase_dom"/>
</dbReference>
<dbReference type="PANTHER" id="PTHR11895:SF176">
    <property type="entry name" value="AMIDASE AMID-RELATED"/>
    <property type="match status" value="1"/>
</dbReference>
<dbReference type="OrthoDB" id="7490557at2"/>